<dbReference type="Proteomes" id="UP000587586">
    <property type="component" value="Unassembled WGS sequence"/>
</dbReference>
<evidence type="ECO:0000313" key="2">
    <source>
        <dbReference type="Proteomes" id="UP000587586"/>
    </source>
</evidence>
<evidence type="ECO:0000313" key="1">
    <source>
        <dbReference type="EMBL" id="GFO66833.1"/>
    </source>
</evidence>
<organism evidence="1 2">
    <name type="scientific">Geomonas limicola</name>
    <dbReference type="NCBI Taxonomy" id="2740186"/>
    <lineage>
        <taxon>Bacteria</taxon>
        <taxon>Pseudomonadati</taxon>
        <taxon>Thermodesulfobacteriota</taxon>
        <taxon>Desulfuromonadia</taxon>
        <taxon>Geobacterales</taxon>
        <taxon>Geobacteraceae</taxon>
        <taxon>Geomonas</taxon>
    </lineage>
</organism>
<reference evidence="2" key="1">
    <citation type="submission" date="2020-06" db="EMBL/GenBank/DDBJ databases">
        <title>Draft genomic sequecing of Geomonas sp. Red745.</title>
        <authorList>
            <person name="Itoh H."/>
            <person name="Xu Z.X."/>
            <person name="Ushijima N."/>
            <person name="Masuda Y."/>
            <person name="Shiratori Y."/>
            <person name="Senoo K."/>
        </authorList>
    </citation>
    <scope>NUCLEOTIDE SEQUENCE [LARGE SCALE GENOMIC DNA]</scope>
    <source>
        <strain evidence="2">Red745</strain>
    </source>
</reference>
<proteinExistence type="predicted"/>
<name>A0A6V8N5D9_9BACT</name>
<dbReference type="RefSeq" id="WP_183359363.1">
    <property type="nucleotide sequence ID" value="NZ_BLXZ01000001.1"/>
</dbReference>
<dbReference type="EMBL" id="BLXZ01000001">
    <property type="protein sequence ID" value="GFO66833.1"/>
    <property type="molecule type" value="Genomic_DNA"/>
</dbReference>
<dbReference type="AlphaFoldDB" id="A0A6V8N5D9"/>
<protein>
    <submittedName>
        <fullName evidence="1">Type IV pilus minor pilin PilX</fullName>
    </submittedName>
</protein>
<sequence>MVREREKGAALVTALMLTVLSLVIALALLYTITAGTKISASQKRYRTALAAAHGGVELVTQELMPRILQNSLETPNSLQNQFELISLRLPGYSCLQQKLALPPGAWSACSPAQRNADPALSPDFAFSLGGAKDSHQGGYQVAVKILDSVPGNTDSAANDLLDPGSAVTGTEEGIRPQHVPGLFNIAVQGVGGAPREKARLSLLYAY</sequence>
<accession>A0A6V8N5D9</accession>
<gene>
    <name evidence="1" type="primary">pilX-2_1</name>
    <name evidence="1" type="ORF">GMLC_04120</name>
</gene>
<keyword evidence="2" id="KW-1185">Reference proteome</keyword>
<comment type="caution">
    <text evidence="1">The sequence shown here is derived from an EMBL/GenBank/DDBJ whole genome shotgun (WGS) entry which is preliminary data.</text>
</comment>